<dbReference type="Proteomes" id="UP000076715">
    <property type="component" value="Unassembled WGS sequence"/>
</dbReference>
<dbReference type="Pfam" id="PF12893">
    <property type="entry name" value="Lumazine_bd_2"/>
    <property type="match status" value="1"/>
</dbReference>
<proteinExistence type="predicted"/>
<gene>
    <name evidence="1" type="ORF">AWE51_16285</name>
</gene>
<protein>
    <recommendedName>
        <fullName evidence="3">Nuclear transport factor 2 family protein</fullName>
    </recommendedName>
</protein>
<evidence type="ECO:0000313" key="2">
    <source>
        <dbReference type="Proteomes" id="UP000076715"/>
    </source>
</evidence>
<dbReference type="EMBL" id="LQRT01000001">
    <property type="protein sequence ID" value="KZS42920.1"/>
    <property type="molecule type" value="Genomic_DNA"/>
</dbReference>
<dbReference type="RefSeq" id="WP_066308203.1">
    <property type="nucleotide sequence ID" value="NZ_LQRT01000001.1"/>
</dbReference>
<reference evidence="1 2" key="1">
    <citation type="submission" date="2016-01" db="EMBL/GenBank/DDBJ databases">
        <title>The draft genome sequence of Aquimarina sp. RZW4-3-2.</title>
        <authorList>
            <person name="Wang Y."/>
        </authorList>
    </citation>
    <scope>NUCLEOTIDE SEQUENCE [LARGE SCALE GENOMIC DNA]</scope>
    <source>
        <strain evidence="1 2">RZW4-3-2</strain>
    </source>
</reference>
<sequence length="134" mass="15065">METITKETVQDEIQNFSEYQEVVKALQPYIESAKTGDGKVIRTAFYDHAHIVGSMNGDHLNHTADQFAEAVGSLGTSENVKHHIAWIDISGPAAAAKVEFIDWLGFRFTDFFVLYKKDGQWKISGKVYNSHSKN</sequence>
<comment type="caution">
    <text evidence="1">The sequence shown here is derived from an EMBL/GenBank/DDBJ whole genome shotgun (WGS) entry which is preliminary data.</text>
</comment>
<keyword evidence="2" id="KW-1185">Reference proteome</keyword>
<evidence type="ECO:0008006" key="3">
    <source>
        <dbReference type="Google" id="ProtNLM"/>
    </source>
</evidence>
<dbReference type="InterPro" id="IPR039437">
    <property type="entry name" value="FrzH/put_lumazine-bd"/>
</dbReference>
<evidence type="ECO:0000313" key="1">
    <source>
        <dbReference type="EMBL" id="KZS42920.1"/>
    </source>
</evidence>
<accession>A0A163D198</accession>
<dbReference type="SUPFAM" id="SSF54427">
    <property type="entry name" value="NTF2-like"/>
    <property type="match status" value="1"/>
</dbReference>
<dbReference type="AlphaFoldDB" id="A0A163D198"/>
<dbReference type="STRING" id="1642818.AWE51_16285"/>
<dbReference type="OrthoDB" id="8445243at2"/>
<dbReference type="InterPro" id="IPR032710">
    <property type="entry name" value="NTF2-like_dom_sf"/>
</dbReference>
<name>A0A163D198_9FLAO</name>
<dbReference type="Gene3D" id="3.10.450.50">
    <property type="match status" value="1"/>
</dbReference>
<organism evidence="1 2">
    <name type="scientific">Aquimarina aggregata</name>
    <dbReference type="NCBI Taxonomy" id="1642818"/>
    <lineage>
        <taxon>Bacteria</taxon>
        <taxon>Pseudomonadati</taxon>
        <taxon>Bacteroidota</taxon>
        <taxon>Flavobacteriia</taxon>
        <taxon>Flavobacteriales</taxon>
        <taxon>Flavobacteriaceae</taxon>
        <taxon>Aquimarina</taxon>
    </lineage>
</organism>